<evidence type="ECO:0000259" key="8">
    <source>
        <dbReference type="PROSITE" id="PS50850"/>
    </source>
</evidence>
<keyword evidence="6 7" id="KW-0472">Membrane</keyword>
<name>A0A0D8FUT3_9ACTN</name>
<evidence type="ECO:0000313" key="10">
    <source>
        <dbReference type="Proteomes" id="UP000032336"/>
    </source>
</evidence>
<dbReference type="GO" id="GO:0005886">
    <property type="term" value="C:plasma membrane"/>
    <property type="evidence" value="ECO:0007669"/>
    <property type="project" value="UniProtKB-SubCell"/>
</dbReference>
<dbReference type="STRING" id="1121877.FEAC_11610"/>
<feature type="transmembrane region" description="Helical" evidence="7">
    <location>
        <begin position="173"/>
        <end position="193"/>
    </location>
</feature>
<keyword evidence="5 7" id="KW-1133">Transmembrane helix</keyword>
<comment type="subcellular location">
    <subcellularLocation>
        <location evidence="1">Cell membrane</location>
        <topology evidence="1">Multi-pass membrane protein</topology>
    </subcellularLocation>
</comment>
<dbReference type="InterPro" id="IPR020846">
    <property type="entry name" value="MFS_dom"/>
</dbReference>
<evidence type="ECO:0000256" key="6">
    <source>
        <dbReference type="ARBA" id="ARBA00023136"/>
    </source>
</evidence>
<dbReference type="InterPro" id="IPR050171">
    <property type="entry name" value="MFS_Transporters"/>
</dbReference>
<feature type="transmembrane region" description="Helical" evidence="7">
    <location>
        <begin position="387"/>
        <end position="407"/>
    </location>
</feature>
<dbReference type="InterPro" id="IPR011701">
    <property type="entry name" value="MFS"/>
</dbReference>
<keyword evidence="10" id="KW-1185">Reference proteome</keyword>
<evidence type="ECO:0000256" key="1">
    <source>
        <dbReference type="ARBA" id="ARBA00004651"/>
    </source>
</evidence>
<feature type="transmembrane region" description="Helical" evidence="7">
    <location>
        <begin position="261"/>
        <end position="280"/>
    </location>
</feature>
<keyword evidence="2" id="KW-0813">Transport</keyword>
<feature type="transmembrane region" description="Helical" evidence="7">
    <location>
        <begin position="322"/>
        <end position="346"/>
    </location>
</feature>
<feature type="transmembrane region" description="Helical" evidence="7">
    <location>
        <begin position="106"/>
        <end position="129"/>
    </location>
</feature>
<dbReference type="PANTHER" id="PTHR23517:SF2">
    <property type="entry name" value="MULTIDRUG RESISTANCE PROTEIN MDTH"/>
    <property type="match status" value="1"/>
</dbReference>
<dbReference type="PANTHER" id="PTHR23517">
    <property type="entry name" value="RESISTANCE PROTEIN MDTM, PUTATIVE-RELATED-RELATED"/>
    <property type="match status" value="1"/>
</dbReference>
<protein>
    <submittedName>
        <fullName evidence="9">Multidrug resistance protein MdtG</fullName>
    </submittedName>
</protein>
<evidence type="ECO:0000256" key="4">
    <source>
        <dbReference type="ARBA" id="ARBA00022692"/>
    </source>
</evidence>
<proteinExistence type="predicted"/>
<feature type="transmembrane region" description="Helical" evidence="7">
    <location>
        <begin position="358"/>
        <end position="381"/>
    </location>
</feature>
<comment type="caution">
    <text evidence="9">The sequence shown here is derived from an EMBL/GenBank/DDBJ whole genome shotgun (WGS) entry which is preliminary data.</text>
</comment>
<keyword evidence="3" id="KW-1003">Cell membrane</keyword>
<accession>A0A0D8FUT3</accession>
<organism evidence="9 10">
    <name type="scientific">Ferrimicrobium acidiphilum DSM 19497</name>
    <dbReference type="NCBI Taxonomy" id="1121877"/>
    <lineage>
        <taxon>Bacteria</taxon>
        <taxon>Bacillati</taxon>
        <taxon>Actinomycetota</taxon>
        <taxon>Acidimicrobiia</taxon>
        <taxon>Acidimicrobiales</taxon>
        <taxon>Acidimicrobiaceae</taxon>
        <taxon>Ferrimicrobium</taxon>
    </lineage>
</organism>
<dbReference type="PATRIC" id="fig|1121877.4.peg.1276"/>
<dbReference type="eggNOG" id="COG2211">
    <property type="taxonomic scope" value="Bacteria"/>
</dbReference>
<feature type="domain" description="Major facilitator superfamily (MFS) profile" evidence="8">
    <location>
        <begin position="15"/>
        <end position="416"/>
    </location>
</feature>
<dbReference type="AlphaFoldDB" id="A0A0D8FUT3"/>
<dbReference type="Pfam" id="PF07690">
    <property type="entry name" value="MFS_1"/>
    <property type="match status" value="1"/>
</dbReference>
<evidence type="ECO:0000256" key="3">
    <source>
        <dbReference type="ARBA" id="ARBA00022475"/>
    </source>
</evidence>
<dbReference type="OrthoDB" id="5379144at2"/>
<dbReference type="Gene3D" id="1.20.1250.20">
    <property type="entry name" value="MFS general substrate transporter like domains"/>
    <property type="match status" value="1"/>
</dbReference>
<feature type="transmembrane region" description="Helical" evidence="7">
    <location>
        <begin position="18"/>
        <end position="41"/>
    </location>
</feature>
<evidence type="ECO:0000313" key="9">
    <source>
        <dbReference type="EMBL" id="KJE77035.1"/>
    </source>
</evidence>
<feature type="transmembrane region" description="Helical" evidence="7">
    <location>
        <begin position="82"/>
        <end position="100"/>
    </location>
</feature>
<gene>
    <name evidence="9" type="primary">mdtG1</name>
    <name evidence="9" type="ORF">FEAC_11610</name>
</gene>
<evidence type="ECO:0000256" key="2">
    <source>
        <dbReference type="ARBA" id="ARBA00022448"/>
    </source>
</evidence>
<sequence length="429" mass="44276">MVVDEGGEVLEDRHGWRLVLVGTLVSAIGSGLTLPFLVVYLHSIRHMSLPVAGLVVAVSGVTGLATGTIGGSVGDRIGVGRLLFGGLLVSGMATIALARVRTPLSAVIVVALIGIGESVIWPALNALVASQLAGPNRPRAYALRFGVLNGGLGVGALIAGSVVSLHRPASFELIYLVDGLTTVLFGLIVGIGLRHRSGFRNHPELDGDGSQAKAGYRTVLSDRRFLAWLIASALFVFFGYAMIDGGWAAYATVIVHASPRIVGIGFAVNTGVIVVSQLGVAHLTRRWRRSRMLAGVGVLWSLAWLMAGIADVSGLSHLDVDIALALSLGIFGLGEALLSPVAGALPNDLAPDRLRARYNALGSTVWSFGTIIGPPIAGVLLASSTPLSWVGLVFVGSILAGLVGLNLGRLLPAEIDRPVGVDGDTATAG</sequence>
<feature type="transmembrane region" description="Helical" evidence="7">
    <location>
        <begin position="292"/>
        <end position="310"/>
    </location>
</feature>
<keyword evidence="4 7" id="KW-0812">Transmembrane</keyword>
<evidence type="ECO:0000256" key="5">
    <source>
        <dbReference type="ARBA" id="ARBA00022989"/>
    </source>
</evidence>
<feature type="transmembrane region" description="Helical" evidence="7">
    <location>
        <begin position="225"/>
        <end position="249"/>
    </location>
</feature>
<dbReference type="EMBL" id="JXUW01000008">
    <property type="protein sequence ID" value="KJE77035.1"/>
    <property type="molecule type" value="Genomic_DNA"/>
</dbReference>
<feature type="transmembrane region" description="Helical" evidence="7">
    <location>
        <begin position="47"/>
        <end position="70"/>
    </location>
</feature>
<dbReference type="PROSITE" id="PS50850">
    <property type="entry name" value="MFS"/>
    <property type="match status" value="1"/>
</dbReference>
<evidence type="ECO:0000256" key="7">
    <source>
        <dbReference type="SAM" id="Phobius"/>
    </source>
</evidence>
<dbReference type="GO" id="GO:0022857">
    <property type="term" value="F:transmembrane transporter activity"/>
    <property type="evidence" value="ECO:0007669"/>
    <property type="project" value="InterPro"/>
</dbReference>
<dbReference type="Proteomes" id="UP000032336">
    <property type="component" value="Unassembled WGS sequence"/>
</dbReference>
<dbReference type="InterPro" id="IPR036259">
    <property type="entry name" value="MFS_trans_sf"/>
</dbReference>
<dbReference type="GeneID" id="78372394"/>
<feature type="transmembrane region" description="Helical" evidence="7">
    <location>
        <begin position="141"/>
        <end position="161"/>
    </location>
</feature>
<dbReference type="SUPFAM" id="SSF103473">
    <property type="entry name" value="MFS general substrate transporter"/>
    <property type="match status" value="1"/>
</dbReference>
<reference evidence="9 10" key="1">
    <citation type="submission" date="2015-01" db="EMBL/GenBank/DDBJ databases">
        <title>Draft genome of the acidophilic iron oxidizer Ferrimicrobium acidiphilum strain T23.</title>
        <authorList>
            <person name="Poehlein A."/>
            <person name="Eisen S."/>
            <person name="Schloemann M."/>
            <person name="Johnson B.D."/>
            <person name="Daniel R."/>
            <person name="Muehling M."/>
        </authorList>
    </citation>
    <scope>NUCLEOTIDE SEQUENCE [LARGE SCALE GENOMIC DNA]</scope>
    <source>
        <strain evidence="9 10">T23</strain>
    </source>
</reference>
<dbReference type="RefSeq" id="WP_052565721.1">
    <property type="nucleotide sequence ID" value="NZ_JQKF01000008.1"/>
</dbReference>